<evidence type="ECO:0000313" key="5">
    <source>
        <dbReference type="Proteomes" id="UP000649739"/>
    </source>
</evidence>
<keyword evidence="3" id="KW-0732">Signal</keyword>
<protein>
    <submittedName>
        <fullName evidence="4">Uncharacterized protein</fullName>
    </submittedName>
</protein>
<dbReference type="EMBL" id="BMQB01000002">
    <property type="protein sequence ID" value="GGJ82811.1"/>
    <property type="molecule type" value="Genomic_DNA"/>
</dbReference>
<keyword evidence="2" id="KW-0812">Transmembrane</keyword>
<proteinExistence type="predicted"/>
<sequence>MLLRVGAGLVGATAVLAMAGPALAGGGKGHGGKGDDDDHGRPDRPSIVQLERGLPARAEGSCGRYGKLDLRNRDRWSFELSSKRYRKGSEVLAVLASFDTDRDGRADRTVRIDRGGRDDNDLTNRRGRAHAWAVTRSGYKLLAARAVVTGSDRWSFRLADACAGPRYRPHDPRPIPIPPPEVEPELPVTGASMGGMLGGGVGLLSIGGLALLAIKLRRRPTPAELSDGL</sequence>
<dbReference type="AlphaFoldDB" id="A0A8J3B454"/>
<evidence type="ECO:0000256" key="3">
    <source>
        <dbReference type="SAM" id="SignalP"/>
    </source>
</evidence>
<feature type="signal peptide" evidence="3">
    <location>
        <begin position="1"/>
        <end position="24"/>
    </location>
</feature>
<comment type="caution">
    <text evidence="4">The sequence shown here is derived from an EMBL/GenBank/DDBJ whole genome shotgun (WGS) entry which is preliminary data.</text>
</comment>
<organism evidence="4 5">
    <name type="scientific">Pilimelia anulata</name>
    <dbReference type="NCBI Taxonomy" id="53371"/>
    <lineage>
        <taxon>Bacteria</taxon>
        <taxon>Bacillati</taxon>
        <taxon>Actinomycetota</taxon>
        <taxon>Actinomycetes</taxon>
        <taxon>Micromonosporales</taxon>
        <taxon>Micromonosporaceae</taxon>
        <taxon>Pilimelia</taxon>
    </lineage>
</organism>
<dbReference type="RefSeq" id="WP_189168916.1">
    <property type="nucleotide sequence ID" value="NZ_BMQB01000002.1"/>
</dbReference>
<evidence type="ECO:0000256" key="1">
    <source>
        <dbReference type="SAM" id="MobiDB-lite"/>
    </source>
</evidence>
<accession>A0A8J3B454</accession>
<feature type="region of interest" description="Disordered" evidence="1">
    <location>
        <begin position="25"/>
        <end position="46"/>
    </location>
</feature>
<keyword evidence="2" id="KW-1133">Transmembrane helix</keyword>
<reference evidence="4" key="1">
    <citation type="journal article" date="2014" name="Int. J. Syst. Evol. Microbiol.">
        <title>Complete genome sequence of Corynebacterium casei LMG S-19264T (=DSM 44701T), isolated from a smear-ripened cheese.</title>
        <authorList>
            <consortium name="US DOE Joint Genome Institute (JGI-PGF)"/>
            <person name="Walter F."/>
            <person name="Albersmeier A."/>
            <person name="Kalinowski J."/>
            <person name="Ruckert C."/>
        </authorList>
    </citation>
    <scope>NUCLEOTIDE SEQUENCE</scope>
    <source>
        <strain evidence="4">JCM 3090</strain>
    </source>
</reference>
<reference evidence="4" key="2">
    <citation type="submission" date="2020-09" db="EMBL/GenBank/DDBJ databases">
        <authorList>
            <person name="Sun Q."/>
            <person name="Ohkuma M."/>
        </authorList>
    </citation>
    <scope>NUCLEOTIDE SEQUENCE</scope>
    <source>
        <strain evidence="4">JCM 3090</strain>
    </source>
</reference>
<feature type="compositionally biased region" description="Basic and acidic residues" evidence="1">
    <location>
        <begin position="32"/>
        <end position="44"/>
    </location>
</feature>
<gene>
    <name evidence="4" type="ORF">GCM10010123_10600</name>
</gene>
<feature type="transmembrane region" description="Helical" evidence="2">
    <location>
        <begin position="193"/>
        <end position="214"/>
    </location>
</feature>
<name>A0A8J3B454_9ACTN</name>
<keyword evidence="2" id="KW-0472">Membrane</keyword>
<feature type="chain" id="PRO_5035323307" evidence="3">
    <location>
        <begin position="25"/>
        <end position="229"/>
    </location>
</feature>
<evidence type="ECO:0000256" key="2">
    <source>
        <dbReference type="SAM" id="Phobius"/>
    </source>
</evidence>
<keyword evidence="5" id="KW-1185">Reference proteome</keyword>
<evidence type="ECO:0000313" key="4">
    <source>
        <dbReference type="EMBL" id="GGJ82811.1"/>
    </source>
</evidence>
<dbReference type="Proteomes" id="UP000649739">
    <property type="component" value="Unassembled WGS sequence"/>
</dbReference>